<sequence length="84" mass="7963">MPMVPAPMASGEAPAGAKEATVPVVPHSVAAARISSGPPGPRVPGAGGAAAAGAAVAEEGEGDAVEDMKSVSCSVGKVRLGETE</sequence>
<reference evidence="3" key="1">
    <citation type="journal article" date="2019" name="Int. J. Syst. Evol. Microbiol.">
        <title>The Global Catalogue of Microorganisms (GCM) 10K type strain sequencing project: providing services to taxonomists for standard genome sequencing and annotation.</title>
        <authorList>
            <consortium name="The Broad Institute Genomics Platform"/>
            <consortium name="The Broad Institute Genome Sequencing Center for Infectious Disease"/>
            <person name="Wu L."/>
            <person name="Ma J."/>
        </authorList>
    </citation>
    <scope>NUCLEOTIDE SEQUENCE [LARGE SCALE GENOMIC DNA]</scope>
    <source>
        <strain evidence="3">JCM 14549</strain>
    </source>
</reference>
<keyword evidence="3" id="KW-1185">Reference proteome</keyword>
<comment type="caution">
    <text evidence="2">The sequence shown here is derived from an EMBL/GenBank/DDBJ whole genome shotgun (WGS) entry which is preliminary data.</text>
</comment>
<dbReference type="EMBL" id="BAAANQ010000002">
    <property type="protein sequence ID" value="GAA2045569.1"/>
    <property type="molecule type" value="Genomic_DNA"/>
</dbReference>
<organism evidence="2 3">
    <name type="scientific">Streptomyces cheonanensis</name>
    <dbReference type="NCBI Taxonomy" id="312720"/>
    <lineage>
        <taxon>Bacteria</taxon>
        <taxon>Bacillati</taxon>
        <taxon>Actinomycetota</taxon>
        <taxon>Actinomycetes</taxon>
        <taxon>Kitasatosporales</taxon>
        <taxon>Streptomycetaceae</taxon>
        <taxon>Streptomyces</taxon>
    </lineage>
</organism>
<evidence type="ECO:0000313" key="2">
    <source>
        <dbReference type="EMBL" id="GAA2045569.1"/>
    </source>
</evidence>
<gene>
    <name evidence="2" type="ORF">GCM10009757_12270</name>
</gene>
<dbReference type="Proteomes" id="UP001403094">
    <property type="component" value="Unassembled WGS sequence"/>
</dbReference>
<name>A0ABP5GFH4_9ACTN</name>
<feature type="region of interest" description="Disordered" evidence="1">
    <location>
        <begin position="1"/>
        <end position="20"/>
    </location>
</feature>
<accession>A0ABP5GFH4</accession>
<evidence type="ECO:0000256" key="1">
    <source>
        <dbReference type="SAM" id="MobiDB-lite"/>
    </source>
</evidence>
<proteinExistence type="predicted"/>
<evidence type="ECO:0000313" key="3">
    <source>
        <dbReference type="Proteomes" id="UP001403094"/>
    </source>
</evidence>
<protein>
    <submittedName>
        <fullName evidence="2">Uncharacterized protein</fullName>
    </submittedName>
</protein>